<feature type="compositionally biased region" description="Low complexity" evidence="1">
    <location>
        <begin position="127"/>
        <end position="142"/>
    </location>
</feature>
<evidence type="ECO:0000313" key="2">
    <source>
        <dbReference type="EMBL" id="WQF89602.1"/>
    </source>
</evidence>
<keyword evidence="3" id="KW-1185">Reference proteome</keyword>
<evidence type="ECO:0000313" key="3">
    <source>
        <dbReference type="Proteomes" id="UP001322277"/>
    </source>
</evidence>
<protein>
    <submittedName>
        <fullName evidence="2">Uncharacterized protein</fullName>
    </submittedName>
</protein>
<organism evidence="2 3">
    <name type="scientific">Colletotrichum destructivum</name>
    <dbReference type="NCBI Taxonomy" id="34406"/>
    <lineage>
        <taxon>Eukaryota</taxon>
        <taxon>Fungi</taxon>
        <taxon>Dikarya</taxon>
        <taxon>Ascomycota</taxon>
        <taxon>Pezizomycotina</taxon>
        <taxon>Sordariomycetes</taxon>
        <taxon>Hypocreomycetidae</taxon>
        <taxon>Glomerellales</taxon>
        <taxon>Glomerellaceae</taxon>
        <taxon>Colletotrichum</taxon>
        <taxon>Colletotrichum destructivum species complex</taxon>
    </lineage>
</organism>
<evidence type="ECO:0000256" key="1">
    <source>
        <dbReference type="SAM" id="MobiDB-lite"/>
    </source>
</evidence>
<dbReference type="KEGG" id="cdet:87951116"/>
<dbReference type="RefSeq" id="XP_062786823.1">
    <property type="nucleotide sequence ID" value="XM_062930772.1"/>
</dbReference>
<name>A0AAX4J219_9PEZI</name>
<sequence length="179" mass="19740">MAKGDDVTQCPALAGRLLRVLGLPPRPRQYHLQRGCQHRYGYCPGVFASGPEAATIDTIVLELNAWPSSPAATEPKVASSASNTTDINNDHDYDSCHIDSPQTTTGRRCSQSSPSNRPQQGHRRANSFDSTNTDSSTASSSRSRWDTPSRDGSTASSCSTKHVEDRRSRESRKAWREYW</sequence>
<feature type="region of interest" description="Disordered" evidence="1">
    <location>
        <begin position="69"/>
        <end position="179"/>
    </location>
</feature>
<dbReference type="Proteomes" id="UP001322277">
    <property type="component" value="Chromosome 10"/>
</dbReference>
<accession>A0AAX4J219</accession>
<dbReference type="GeneID" id="87951116"/>
<feature type="compositionally biased region" description="Basic and acidic residues" evidence="1">
    <location>
        <begin position="161"/>
        <end position="179"/>
    </location>
</feature>
<reference evidence="3" key="1">
    <citation type="journal article" date="2023" name="bioRxiv">
        <title>Complete genome of the Medicago anthracnose fungus, Colletotrichum destructivum, reveals a mini-chromosome-like region within a core chromosome.</title>
        <authorList>
            <person name="Lapalu N."/>
            <person name="Simon A."/>
            <person name="Lu A."/>
            <person name="Plaumann P.-L."/>
            <person name="Amselem J."/>
            <person name="Pigne S."/>
            <person name="Auger A."/>
            <person name="Koch C."/>
            <person name="Dallery J.-F."/>
            <person name="O'Connell R.J."/>
        </authorList>
    </citation>
    <scope>NUCLEOTIDE SEQUENCE [LARGE SCALE GENOMIC DNA]</scope>
    <source>
        <strain evidence="3">CBS 520.97</strain>
    </source>
</reference>
<feature type="compositionally biased region" description="Polar residues" evidence="1">
    <location>
        <begin position="150"/>
        <end position="160"/>
    </location>
</feature>
<dbReference type="AlphaFoldDB" id="A0AAX4J219"/>
<gene>
    <name evidence="2" type="ORF">CDEST_14616</name>
</gene>
<dbReference type="EMBL" id="CP137314">
    <property type="protein sequence ID" value="WQF89602.1"/>
    <property type="molecule type" value="Genomic_DNA"/>
</dbReference>
<feature type="compositionally biased region" description="Polar residues" evidence="1">
    <location>
        <begin position="100"/>
        <end position="119"/>
    </location>
</feature>
<feature type="compositionally biased region" description="Basic and acidic residues" evidence="1">
    <location>
        <begin position="88"/>
        <end position="97"/>
    </location>
</feature>
<proteinExistence type="predicted"/>